<dbReference type="AlphaFoldDB" id="A0AAD8BAA3"/>
<evidence type="ECO:0000313" key="2">
    <source>
        <dbReference type="Proteomes" id="UP001233172"/>
    </source>
</evidence>
<evidence type="ECO:0000313" key="1">
    <source>
        <dbReference type="EMBL" id="KAK0050258.1"/>
    </source>
</evidence>
<dbReference type="EMBL" id="JASAOG010000116">
    <property type="protein sequence ID" value="KAK0050258.1"/>
    <property type="molecule type" value="Genomic_DNA"/>
</dbReference>
<proteinExistence type="predicted"/>
<reference evidence="1" key="2">
    <citation type="submission" date="2023-04" db="EMBL/GenBank/DDBJ databases">
        <authorList>
            <person name="Bu L."/>
            <person name="Lu L."/>
            <person name="Laidemitt M.R."/>
            <person name="Zhang S.M."/>
            <person name="Mutuku M."/>
            <person name="Mkoji G."/>
            <person name="Steinauer M."/>
            <person name="Loker E.S."/>
        </authorList>
    </citation>
    <scope>NUCLEOTIDE SEQUENCE</scope>
    <source>
        <strain evidence="1">KasaAsao</strain>
        <tissue evidence="1">Whole Snail</tissue>
    </source>
</reference>
<gene>
    <name evidence="1" type="ORF">Bpfe_020319</name>
</gene>
<name>A0AAD8BAA3_BIOPF</name>
<organism evidence="1 2">
    <name type="scientific">Biomphalaria pfeifferi</name>
    <name type="common">Bloodfluke planorb</name>
    <name type="synonym">Freshwater snail</name>
    <dbReference type="NCBI Taxonomy" id="112525"/>
    <lineage>
        <taxon>Eukaryota</taxon>
        <taxon>Metazoa</taxon>
        <taxon>Spiralia</taxon>
        <taxon>Lophotrochozoa</taxon>
        <taxon>Mollusca</taxon>
        <taxon>Gastropoda</taxon>
        <taxon>Heterobranchia</taxon>
        <taxon>Euthyneura</taxon>
        <taxon>Panpulmonata</taxon>
        <taxon>Hygrophila</taxon>
        <taxon>Lymnaeoidea</taxon>
        <taxon>Planorbidae</taxon>
        <taxon>Biomphalaria</taxon>
    </lineage>
</organism>
<reference evidence="1" key="1">
    <citation type="journal article" date="2023" name="PLoS Negl. Trop. Dis.">
        <title>A genome sequence for Biomphalaria pfeifferi, the major vector snail for the human-infecting parasite Schistosoma mansoni.</title>
        <authorList>
            <person name="Bu L."/>
            <person name="Lu L."/>
            <person name="Laidemitt M.R."/>
            <person name="Zhang S.M."/>
            <person name="Mutuku M."/>
            <person name="Mkoji G."/>
            <person name="Steinauer M."/>
            <person name="Loker E.S."/>
        </authorList>
    </citation>
    <scope>NUCLEOTIDE SEQUENCE</scope>
    <source>
        <strain evidence="1">KasaAsao</strain>
    </source>
</reference>
<accession>A0AAD8BAA3</accession>
<dbReference type="Proteomes" id="UP001233172">
    <property type="component" value="Unassembled WGS sequence"/>
</dbReference>
<sequence length="183" mass="20973">MDTSTNWNISTKWDKTQLLNSSKLESSDSQCTEQDSLLAHEDKATTNHGSMELYQNGLDQRTVSPTSMYLQVPEPRVQHTLLSFSDIVEVDEMEAENKPLVSGKLIPLASMPPSRQFHTQTLAFSNTSTEEKCILSNCRYRKSKSRSSTRELKTKLSNWTWIQQVSLHICHRLEHNNLNLTLF</sequence>
<comment type="caution">
    <text evidence="1">The sequence shown here is derived from an EMBL/GenBank/DDBJ whole genome shotgun (WGS) entry which is preliminary data.</text>
</comment>
<protein>
    <submittedName>
        <fullName evidence="1">Uncharacterized protein</fullName>
    </submittedName>
</protein>
<keyword evidence="2" id="KW-1185">Reference proteome</keyword>